<accession>A0A443SRB6</accession>
<evidence type="ECO:0000313" key="3">
    <source>
        <dbReference type="Proteomes" id="UP000288716"/>
    </source>
</evidence>
<dbReference type="EMBL" id="NCKV01000670">
    <property type="protein sequence ID" value="RWS30032.1"/>
    <property type="molecule type" value="Genomic_DNA"/>
</dbReference>
<comment type="caution">
    <text evidence="2">The sequence shown here is derived from an EMBL/GenBank/DDBJ whole genome shotgun (WGS) entry which is preliminary data.</text>
</comment>
<feature type="domain" description="Platelet-derived growth factor (PDGF) family profile" evidence="1">
    <location>
        <begin position="32"/>
        <end position="111"/>
    </location>
</feature>
<keyword evidence="3" id="KW-1185">Reference proteome</keyword>
<dbReference type="VEuPathDB" id="VectorBase:LDEU002009"/>
<organism evidence="2 3">
    <name type="scientific">Leptotrombidium deliense</name>
    <dbReference type="NCBI Taxonomy" id="299467"/>
    <lineage>
        <taxon>Eukaryota</taxon>
        <taxon>Metazoa</taxon>
        <taxon>Ecdysozoa</taxon>
        <taxon>Arthropoda</taxon>
        <taxon>Chelicerata</taxon>
        <taxon>Arachnida</taxon>
        <taxon>Acari</taxon>
        <taxon>Acariformes</taxon>
        <taxon>Trombidiformes</taxon>
        <taxon>Prostigmata</taxon>
        <taxon>Anystina</taxon>
        <taxon>Parasitengona</taxon>
        <taxon>Trombiculoidea</taxon>
        <taxon>Trombiculidae</taxon>
        <taxon>Leptotrombidium</taxon>
    </lineage>
</organism>
<dbReference type="AlphaFoldDB" id="A0A443SRB6"/>
<dbReference type="Gene3D" id="2.10.90.10">
    <property type="entry name" value="Cystine-knot cytokines"/>
    <property type="match status" value="1"/>
</dbReference>
<dbReference type="PROSITE" id="PS50278">
    <property type="entry name" value="PDGF_2"/>
    <property type="match status" value="1"/>
</dbReference>
<dbReference type="OrthoDB" id="6370328at2759"/>
<dbReference type="GO" id="GO:0008083">
    <property type="term" value="F:growth factor activity"/>
    <property type="evidence" value="ECO:0007669"/>
    <property type="project" value="InterPro"/>
</dbReference>
<dbReference type="STRING" id="299467.A0A443SRB6"/>
<dbReference type="PANTHER" id="PTHR21719">
    <property type="entry name" value="FI06402P-RELATED"/>
    <property type="match status" value="1"/>
</dbReference>
<dbReference type="InterPro" id="IPR029034">
    <property type="entry name" value="Cystine-knot_cytokine"/>
</dbReference>
<dbReference type="GO" id="GO:0016020">
    <property type="term" value="C:membrane"/>
    <property type="evidence" value="ECO:0007669"/>
    <property type="project" value="InterPro"/>
</dbReference>
<gene>
    <name evidence="2" type="ORF">B4U80_03979</name>
</gene>
<sequence length="116" mass="13270">MESKIETAVKHANQVYRDGACHTPKPRVIYPPHSSTKVYFPRGTILHRCGDDTGCCHHSAWSCQAVESEVVELYFLIFSANLDKHRRGRRQTPEKLSFVNHTRCACKSINEELNEV</sequence>
<reference evidence="2 3" key="1">
    <citation type="journal article" date="2018" name="Gigascience">
        <title>Genomes of trombidid mites reveal novel predicted allergens and laterally-transferred genes associated with secondary metabolism.</title>
        <authorList>
            <person name="Dong X."/>
            <person name="Chaisiri K."/>
            <person name="Xia D."/>
            <person name="Armstrong S.D."/>
            <person name="Fang Y."/>
            <person name="Donnelly M.J."/>
            <person name="Kadowaki T."/>
            <person name="McGarry J.W."/>
            <person name="Darby A.C."/>
            <person name="Makepeace B.L."/>
        </authorList>
    </citation>
    <scope>NUCLEOTIDE SEQUENCE [LARGE SCALE GENOMIC DNA]</scope>
    <source>
        <strain evidence="2">UoL-UT</strain>
    </source>
</reference>
<evidence type="ECO:0000259" key="1">
    <source>
        <dbReference type="PROSITE" id="PS50278"/>
    </source>
</evidence>
<protein>
    <submittedName>
        <fullName evidence="2">PDGF-and VEGF-related factor 3-like protein</fullName>
    </submittedName>
</protein>
<evidence type="ECO:0000313" key="2">
    <source>
        <dbReference type="EMBL" id="RWS30032.1"/>
    </source>
</evidence>
<dbReference type="Pfam" id="PF00341">
    <property type="entry name" value="PDGF"/>
    <property type="match status" value="1"/>
</dbReference>
<dbReference type="InterPro" id="IPR000072">
    <property type="entry name" value="PDGF/VEGF_dom"/>
</dbReference>
<dbReference type="PANTHER" id="PTHR21719:SF1">
    <property type="entry name" value="FI06402P-RELATED"/>
    <property type="match status" value="1"/>
</dbReference>
<proteinExistence type="predicted"/>
<dbReference type="GO" id="GO:0035099">
    <property type="term" value="P:hemocyte migration"/>
    <property type="evidence" value="ECO:0007669"/>
    <property type="project" value="TreeGrafter"/>
</dbReference>
<dbReference type="Proteomes" id="UP000288716">
    <property type="component" value="Unassembled WGS sequence"/>
</dbReference>
<dbReference type="SUPFAM" id="SSF57501">
    <property type="entry name" value="Cystine-knot cytokines"/>
    <property type="match status" value="1"/>
</dbReference>
<name>A0A443SRB6_9ACAR</name>